<reference evidence="1 2" key="1">
    <citation type="submission" date="2012-02" db="EMBL/GenBank/DDBJ databases">
        <title>The Genome Sequence of Bacteroides dorei CL02T12C06.</title>
        <authorList>
            <consortium name="The Broad Institute Genome Sequencing Platform"/>
            <person name="Earl A."/>
            <person name="Ward D."/>
            <person name="Feldgarden M."/>
            <person name="Gevers D."/>
            <person name="Zitomersky N.L."/>
            <person name="Coyne M.J."/>
            <person name="Comstock L.E."/>
            <person name="Young S.K."/>
            <person name="Zeng Q."/>
            <person name="Gargeya S."/>
            <person name="Fitzgerald M."/>
            <person name="Haas B."/>
            <person name="Abouelleil A."/>
            <person name="Alvarado L."/>
            <person name="Arachchi H.M."/>
            <person name="Berlin A."/>
            <person name="Chapman S.B."/>
            <person name="Gearin G."/>
            <person name="Goldberg J."/>
            <person name="Griggs A."/>
            <person name="Gujja S."/>
            <person name="Hansen M."/>
            <person name="Heiman D."/>
            <person name="Howarth C."/>
            <person name="Larimer J."/>
            <person name="Lui A."/>
            <person name="MacDonald P.J.P."/>
            <person name="McCowen C."/>
            <person name="Montmayeur A."/>
            <person name="Murphy C."/>
            <person name="Neiman D."/>
            <person name="Pearson M."/>
            <person name="Priest M."/>
            <person name="Roberts A."/>
            <person name="Saif S."/>
            <person name="Shea T."/>
            <person name="Sisk P."/>
            <person name="Stolte C."/>
            <person name="Sykes S."/>
            <person name="Wortman J."/>
            <person name="Nusbaum C."/>
            <person name="Birren B."/>
        </authorList>
    </citation>
    <scope>NUCLEOTIDE SEQUENCE [LARGE SCALE GENOMIC DNA]</scope>
    <source>
        <strain evidence="1 2">CL02T12C06</strain>
    </source>
</reference>
<dbReference type="RefSeq" id="WP_007849930.1">
    <property type="nucleotide sequence ID" value="NZ_JH724136.1"/>
</dbReference>
<comment type="caution">
    <text evidence="1">The sequence shown here is derived from an EMBL/GenBank/DDBJ whole genome shotgun (WGS) entry which is preliminary data.</text>
</comment>
<evidence type="ECO:0000313" key="2">
    <source>
        <dbReference type="Proteomes" id="UP000005974"/>
    </source>
</evidence>
<dbReference type="Proteomes" id="UP000005974">
    <property type="component" value="Unassembled WGS sequence"/>
</dbReference>
<dbReference type="AlphaFoldDB" id="I9QK13"/>
<keyword evidence="2" id="KW-1185">Reference proteome</keyword>
<proteinExistence type="predicted"/>
<sequence>MNEVNFNSGLFGQQGWICPKCGRVYSPFTQMCLYCGPNSTNTISNLGNHNTHISEEELKENREIKQNEKDNL</sequence>
<evidence type="ECO:0008006" key="3">
    <source>
        <dbReference type="Google" id="ProtNLM"/>
    </source>
</evidence>
<gene>
    <name evidence="1" type="ORF">HMPREF1064_03791</name>
</gene>
<accession>I9QK13</accession>
<evidence type="ECO:0000313" key="1">
    <source>
        <dbReference type="EMBL" id="EIY29593.1"/>
    </source>
</evidence>
<organism evidence="1 2">
    <name type="scientific">Phocaeicola dorei CL02T12C06</name>
    <dbReference type="NCBI Taxonomy" id="997876"/>
    <lineage>
        <taxon>Bacteria</taxon>
        <taxon>Pseudomonadati</taxon>
        <taxon>Bacteroidota</taxon>
        <taxon>Bacteroidia</taxon>
        <taxon>Bacteroidales</taxon>
        <taxon>Bacteroidaceae</taxon>
        <taxon>Phocaeicola</taxon>
    </lineage>
</organism>
<protein>
    <recommendedName>
        <fullName evidence="3">RanBP2-type domain-containing protein</fullName>
    </recommendedName>
</protein>
<dbReference type="HOGENOM" id="CLU_201608_0_0_10"/>
<name>I9QK13_9BACT</name>
<dbReference type="PATRIC" id="fig|997876.3.peg.3956"/>
<dbReference type="EMBL" id="AGXJ01000070">
    <property type="protein sequence ID" value="EIY29593.1"/>
    <property type="molecule type" value="Genomic_DNA"/>
</dbReference>